<dbReference type="InterPro" id="IPR050525">
    <property type="entry name" value="ECM_Assembly_Org"/>
</dbReference>
<dbReference type="PANTHER" id="PTHR24020">
    <property type="entry name" value="COLLAGEN ALPHA"/>
    <property type="match status" value="1"/>
</dbReference>
<dbReference type="GO" id="GO:0005581">
    <property type="term" value="C:collagen trimer"/>
    <property type="evidence" value="ECO:0007669"/>
    <property type="project" value="UniProtKB-KW"/>
</dbReference>
<dbReference type="CDD" id="cd01450">
    <property type="entry name" value="vWFA_subfamily_ECM"/>
    <property type="match status" value="1"/>
</dbReference>
<dbReference type="Proteomes" id="UP000735302">
    <property type="component" value="Unassembled WGS sequence"/>
</dbReference>
<dbReference type="PRINTS" id="PR00453">
    <property type="entry name" value="VWFADOMAIN"/>
</dbReference>
<evidence type="ECO:0000313" key="3">
    <source>
        <dbReference type="Proteomes" id="UP000735302"/>
    </source>
</evidence>
<evidence type="ECO:0000313" key="2">
    <source>
        <dbReference type="EMBL" id="GFO24023.1"/>
    </source>
</evidence>
<dbReference type="PANTHER" id="PTHR24020:SF20">
    <property type="entry name" value="PH DOMAIN-CONTAINING PROTEIN"/>
    <property type="match status" value="1"/>
</dbReference>
<organism evidence="2 3">
    <name type="scientific">Plakobranchus ocellatus</name>
    <dbReference type="NCBI Taxonomy" id="259542"/>
    <lineage>
        <taxon>Eukaryota</taxon>
        <taxon>Metazoa</taxon>
        <taxon>Spiralia</taxon>
        <taxon>Lophotrochozoa</taxon>
        <taxon>Mollusca</taxon>
        <taxon>Gastropoda</taxon>
        <taxon>Heterobranchia</taxon>
        <taxon>Euthyneura</taxon>
        <taxon>Panpulmonata</taxon>
        <taxon>Sacoglossa</taxon>
        <taxon>Placobranchoidea</taxon>
        <taxon>Plakobranchidae</taxon>
        <taxon>Plakobranchus</taxon>
    </lineage>
</organism>
<gene>
    <name evidence="2" type="ORF">PoB_005052800</name>
</gene>
<accession>A0AAV4BWL7</accession>
<reference evidence="2 3" key="1">
    <citation type="journal article" date="2021" name="Elife">
        <title>Chloroplast acquisition without the gene transfer in kleptoplastic sea slugs, Plakobranchus ocellatus.</title>
        <authorList>
            <person name="Maeda T."/>
            <person name="Takahashi S."/>
            <person name="Yoshida T."/>
            <person name="Shimamura S."/>
            <person name="Takaki Y."/>
            <person name="Nagai Y."/>
            <person name="Toyoda A."/>
            <person name="Suzuki Y."/>
            <person name="Arimoto A."/>
            <person name="Ishii H."/>
            <person name="Satoh N."/>
            <person name="Nishiyama T."/>
            <person name="Hasebe M."/>
            <person name="Maruyama T."/>
            <person name="Minagawa J."/>
            <person name="Obokata J."/>
            <person name="Shigenobu S."/>
        </authorList>
    </citation>
    <scope>NUCLEOTIDE SEQUENCE [LARGE SCALE GENOMIC DNA]</scope>
</reference>
<feature type="domain" description="VWFA" evidence="1">
    <location>
        <begin position="34"/>
        <end position="102"/>
    </location>
</feature>
<dbReference type="Pfam" id="PF00092">
    <property type="entry name" value="VWA"/>
    <property type="match status" value="1"/>
</dbReference>
<evidence type="ECO:0000259" key="1">
    <source>
        <dbReference type="PROSITE" id="PS50234"/>
    </source>
</evidence>
<dbReference type="AlphaFoldDB" id="A0AAV4BWL7"/>
<dbReference type="InterPro" id="IPR036465">
    <property type="entry name" value="vWFA_dom_sf"/>
</dbReference>
<name>A0AAV4BWL7_9GAST</name>
<protein>
    <submittedName>
        <fullName evidence="2">Collagen alpha-1(Xii) chain-like</fullName>
    </submittedName>
</protein>
<sequence length="102" mass="11094">MLSNSCVSRTKTVTNVLLQSSVPVLPGCGLQPADILFIVDASGSVTAPNFNKTLQFIENMVNGFVVGPNDTQIGMVTFDTKPYLQFHLNKFNTKQARSGDTR</sequence>
<keyword evidence="2" id="KW-0176">Collagen</keyword>
<dbReference type="EMBL" id="BLXT01005577">
    <property type="protein sequence ID" value="GFO24023.1"/>
    <property type="molecule type" value="Genomic_DNA"/>
</dbReference>
<keyword evidence="3" id="KW-1185">Reference proteome</keyword>
<proteinExistence type="predicted"/>
<comment type="caution">
    <text evidence="2">The sequence shown here is derived from an EMBL/GenBank/DDBJ whole genome shotgun (WGS) entry which is preliminary data.</text>
</comment>
<dbReference type="Gene3D" id="3.40.50.410">
    <property type="entry name" value="von Willebrand factor, type A domain"/>
    <property type="match status" value="1"/>
</dbReference>
<dbReference type="InterPro" id="IPR002035">
    <property type="entry name" value="VWF_A"/>
</dbReference>
<dbReference type="SUPFAM" id="SSF53300">
    <property type="entry name" value="vWA-like"/>
    <property type="match status" value="1"/>
</dbReference>
<dbReference type="PROSITE" id="PS50234">
    <property type="entry name" value="VWFA"/>
    <property type="match status" value="1"/>
</dbReference>